<sequence length="569" mass="63825">MILNVELISALKTLYKGECGLFARNWPLVLIAVSLVILLYSLTLHMSTIITMEKTLEQGTILNLVLSQTLLLLTTVLLPFVIYKYQFQGPPREENHEKQCRLNDILGSIPMAIMIVDNELNISYINGAWEQLVGYAREEVVGKKLTELPQWLQEEKTTSRPPGGDPESLLLCREIEITGKNGEQIHLALETRPLMQGNNREGIIIYFRDISTEVKYDLLKQTSDTILERMVGGVIVVDATGRVIMFNRTAEQIFGVAASSAIGRNIWEYFPVDRNNLVTMQTLEKGEALGPLEVQYKCNGKDFYLLVSSDVLRDKHGRVSGAVTVFSDITELRHQRELQHNQEKLVVVGQMAAGMAHELRNPLTSIKGFAQLLSERVEDAKNKEYLDVIIQEVDRTNEIISNFLVLARPHSTHGENVDLNRLINELLPLVESQCLLTQVELVLDLAPELPSINAQPDQLKQVLLNLIHNALQAMEEQPVKRLTLISRWLAESDEILLVVRDTGHGMSGEILSRLSTPFFTTKNAGTGLGLTISYRIIENHGGRIEVNSEEGAGSEFRIYLPVQGPGQIH</sequence>
<evidence type="ECO:0000259" key="12">
    <source>
        <dbReference type="PROSITE" id="PS50113"/>
    </source>
</evidence>
<dbReference type="SUPFAM" id="SSF55874">
    <property type="entry name" value="ATPase domain of HSP90 chaperone/DNA topoisomerase II/histidine kinase"/>
    <property type="match status" value="1"/>
</dbReference>
<keyword evidence="9" id="KW-0812">Transmembrane</keyword>
<evidence type="ECO:0000256" key="2">
    <source>
        <dbReference type="ARBA" id="ARBA00012438"/>
    </source>
</evidence>
<dbReference type="SMART" id="SM00388">
    <property type="entry name" value="HisKA"/>
    <property type="match status" value="1"/>
</dbReference>
<dbReference type="Pfam" id="PF02518">
    <property type="entry name" value="HATPase_c"/>
    <property type="match status" value="1"/>
</dbReference>
<dbReference type="PRINTS" id="PR00344">
    <property type="entry name" value="BCTRLSENSOR"/>
</dbReference>
<evidence type="ECO:0000256" key="3">
    <source>
        <dbReference type="ARBA" id="ARBA00022553"/>
    </source>
</evidence>
<evidence type="ECO:0000256" key="6">
    <source>
        <dbReference type="ARBA" id="ARBA00022777"/>
    </source>
</evidence>
<dbReference type="RefSeq" id="WP_307402168.1">
    <property type="nucleotide sequence ID" value="NZ_JAUSUX010000012.1"/>
</dbReference>
<evidence type="ECO:0000259" key="10">
    <source>
        <dbReference type="PROSITE" id="PS50109"/>
    </source>
</evidence>
<feature type="transmembrane region" description="Helical" evidence="9">
    <location>
        <begin position="26"/>
        <end position="49"/>
    </location>
</feature>
<keyword evidence="7" id="KW-0067">ATP-binding</keyword>
<evidence type="ECO:0000313" key="13">
    <source>
        <dbReference type="EMBL" id="MDQ0286670.1"/>
    </source>
</evidence>
<feature type="domain" description="Histidine kinase" evidence="10">
    <location>
        <begin position="354"/>
        <end position="564"/>
    </location>
</feature>
<feature type="domain" description="PAS" evidence="11">
    <location>
        <begin position="219"/>
        <end position="270"/>
    </location>
</feature>
<organism evidence="13 14">
    <name type="scientific">Desulfofundulus luciae</name>
    <dbReference type="NCBI Taxonomy" id="74702"/>
    <lineage>
        <taxon>Bacteria</taxon>
        <taxon>Bacillati</taxon>
        <taxon>Bacillota</taxon>
        <taxon>Clostridia</taxon>
        <taxon>Eubacteriales</taxon>
        <taxon>Peptococcaceae</taxon>
        <taxon>Desulfofundulus</taxon>
    </lineage>
</organism>
<keyword evidence="3" id="KW-0597">Phosphoprotein</keyword>
<dbReference type="SMART" id="SM00091">
    <property type="entry name" value="PAS"/>
    <property type="match status" value="2"/>
</dbReference>
<gene>
    <name evidence="13" type="ORF">J2Z49_001784</name>
</gene>
<dbReference type="EC" id="2.7.13.3" evidence="2"/>
<dbReference type="PANTHER" id="PTHR43065:SF10">
    <property type="entry name" value="PEROXIDE STRESS-ACTIVATED HISTIDINE KINASE MAK3"/>
    <property type="match status" value="1"/>
</dbReference>
<dbReference type="SUPFAM" id="SSF47384">
    <property type="entry name" value="Homodimeric domain of signal transducing histidine kinase"/>
    <property type="match status" value="1"/>
</dbReference>
<evidence type="ECO:0000256" key="1">
    <source>
        <dbReference type="ARBA" id="ARBA00000085"/>
    </source>
</evidence>
<reference evidence="13 14" key="1">
    <citation type="submission" date="2023-07" db="EMBL/GenBank/DDBJ databases">
        <title>Genomic Encyclopedia of Type Strains, Phase IV (KMG-IV): sequencing the most valuable type-strain genomes for metagenomic binning, comparative biology and taxonomic classification.</title>
        <authorList>
            <person name="Goeker M."/>
        </authorList>
    </citation>
    <scope>NUCLEOTIDE SEQUENCE [LARGE SCALE GENOMIC DNA]</scope>
    <source>
        <strain evidence="13 14">DSM 12396</strain>
    </source>
</reference>
<dbReference type="EMBL" id="JAUSUX010000012">
    <property type="protein sequence ID" value="MDQ0286670.1"/>
    <property type="molecule type" value="Genomic_DNA"/>
</dbReference>
<dbReference type="Proteomes" id="UP001225644">
    <property type="component" value="Unassembled WGS sequence"/>
</dbReference>
<dbReference type="Pfam" id="PF00989">
    <property type="entry name" value="PAS"/>
    <property type="match status" value="2"/>
</dbReference>
<dbReference type="InterPro" id="IPR000014">
    <property type="entry name" value="PAS"/>
</dbReference>
<dbReference type="InterPro" id="IPR000700">
    <property type="entry name" value="PAS-assoc_C"/>
</dbReference>
<dbReference type="InterPro" id="IPR003594">
    <property type="entry name" value="HATPase_dom"/>
</dbReference>
<dbReference type="InterPro" id="IPR013767">
    <property type="entry name" value="PAS_fold"/>
</dbReference>
<dbReference type="Gene3D" id="3.30.565.10">
    <property type="entry name" value="Histidine kinase-like ATPase, C-terminal domain"/>
    <property type="match status" value="1"/>
</dbReference>
<dbReference type="InterPro" id="IPR036097">
    <property type="entry name" value="HisK_dim/P_sf"/>
</dbReference>
<dbReference type="InterPro" id="IPR004358">
    <property type="entry name" value="Sig_transdc_His_kin-like_C"/>
</dbReference>
<keyword evidence="6" id="KW-0418">Kinase</keyword>
<feature type="domain" description="PAS" evidence="11">
    <location>
        <begin position="98"/>
        <end position="155"/>
    </location>
</feature>
<dbReference type="Gene3D" id="1.10.287.130">
    <property type="match status" value="1"/>
</dbReference>
<dbReference type="PROSITE" id="PS50113">
    <property type="entry name" value="PAC"/>
    <property type="match status" value="1"/>
</dbReference>
<keyword evidence="5" id="KW-0547">Nucleotide-binding</keyword>
<dbReference type="InterPro" id="IPR036890">
    <property type="entry name" value="HATPase_C_sf"/>
</dbReference>
<feature type="domain" description="PAC" evidence="12">
    <location>
        <begin position="288"/>
        <end position="341"/>
    </location>
</feature>
<dbReference type="SMART" id="SM00086">
    <property type="entry name" value="PAC"/>
    <property type="match status" value="2"/>
</dbReference>
<evidence type="ECO:0000313" key="14">
    <source>
        <dbReference type="Proteomes" id="UP001225644"/>
    </source>
</evidence>
<evidence type="ECO:0000256" key="9">
    <source>
        <dbReference type="SAM" id="Phobius"/>
    </source>
</evidence>
<dbReference type="PANTHER" id="PTHR43065">
    <property type="entry name" value="SENSOR HISTIDINE KINASE"/>
    <property type="match status" value="1"/>
</dbReference>
<keyword evidence="8" id="KW-0902">Two-component regulatory system</keyword>
<dbReference type="PROSITE" id="PS50109">
    <property type="entry name" value="HIS_KIN"/>
    <property type="match status" value="1"/>
</dbReference>
<keyword evidence="9" id="KW-0472">Membrane</keyword>
<dbReference type="InterPro" id="IPR003661">
    <property type="entry name" value="HisK_dim/P_dom"/>
</dbReference>
<dbReference type="Pfam" id="PF00512">
    <property type="entry name" value="HisKA"/>
    <property type="match status" value="1"/>
</dbReference>
<evidence type="ECO:0000259" key="11">
    <source>
        <dbReference type="PROSITE" id="PS50112"/>
    </source>
</evidence>
<accession>A0ABU0B1S5</accession>
<dbReference type="CDD" id="cd00130">
    <property type="entry name" value="PAS"/>
    <property type="match status" value="2"/>
</dbReference>
<evidence type="ECO:0000256" key="5">
    <source>
        <dbReference type="ARBA" id="ARBA00022741"/>
    </source>
</evidence>
<keyword evidence="9" id="KW-1133">Transmembrane helix</keyword>
<protein>
    <recommendedName>
        <fullName evidence="2">histidine kinase</fullName>
        <ecNumber evidence="2">2.7.13.3</ecNumber>
    </recommendedName>
</protein>
<dbReference type="Gene3D" id="3.30.450.20">
    <property type="entry name" value="PAS domain"/>
    <property type="match status" value="2"/>
</dbReference>
<dbReference type="InterPro" id="IPR005467">
    <property type="entry name" value="His_kinase_dom"/>
</dbReference>
<name>A0ABU0B1S5_9FIRM</name>
<feature type="transmembrane region" description="Helical" evidence="9">
    <location>
        <begin position="61"/>
        <end position="83"/>
    </location>
</feature>
<dbReference type="InterPro" id="IPR035965">
    <property type="entry name" value="PAS-like_dom_sf"/>
</dbReference>
<dbReference type="SMART" id="SM00387">
    <property type="entry name" value="HATPase_c"/>
    <property type="match status" value="1"/>
</dbReference>
<comment type="catalytic activity">
    <reaction evidence="1">
        <text>ATP + protein L-histidine = ADP + protein N-phospho-L-histidine.</text>
        <dbReference type="EC" id="2.7.13.3"/>
    </reaction>
</comment>
<comment type="caution">
    <text evidence="13">The sequence shown here is derived from an EMBL/GenBank/DDBJ whole genome shotgun (WGS) entry which is preliminary data.</text>
</comment>
<dbReference type="SUPFAM" id="SSF55785">
    <property type="entry name" value="PYP-like sensor domain (PAS domain)"/>
    <property type="match status" value="2"/>
</dbReference>
<evidence type="ECO:0000256" key="8">
    <source>
        <dbReference type="ARBA" id="ARBA00023012"/>
    </source>
</evidence>
<proteinExistence type="predicted"/>
<dbReference type="NCBIfam" id="TIGR00229">
    <property type="entry name" value="sensory_box"/>
    <property type="match status" value="2"/>
</dbReference>
<evidence type="ECO:0000256" key="7">
    <source>
        <dbReference type="ARBA" id="ARBA00022840"/>
    </source>
</evidence>
<dbReference type="PROSITE" id="PS50112">
    <property type="entry name" value="PAS"/>
    <property type="match status" value="2"/>
</dbReference>
<dbReference type="InterPro" id="IPR001610">
    <property type="entry name" value="PAC"/>
</dbReference>
<evidence type="ECO:0000256" key="4">
    <source>
        <dbReference type="ARBA" id="ARBA00022679"/>
    </source>
</evidence>
<keyword evidence="4" id="KW-0808">Transferase</keyword>
<keyword evidence="14" id="KW-1185">Reference proteome</keyword>
<dbReference type="CDD" id="cd00082">
    <property type="entry name" value="HisKA"/>
    <property type="match status" value="1"/>
</dbReference>